<dbReference type="PANTHER" id="PTHR43135:SF3">
    <property type="entry name" value="ALPHA-D-RIBOSE 1-METHYLPHOSPHONATE 5-TRIPHOSPHATE DIPHOSPHATASE"/>
    <property type="match status" value="1"/>
</dbReference>
<gene>
    <name evidence="3" type="ORF">ACFODZ_11335</name>
</gene>
<feature type="chain" id="PRO_5046287650" evidence="1">
    <location>
        <begin position="17"/>
        <end position="538"/>
    </location>
</feature>
<reference evidence="4" key="1">
    <citation type="journal article" date="2019" name="Int. J. Syst. Evol. Microbiol.">
        <title>The Global Catalogue of Microorganisms (GCM) 10K type strain sequencing project: providing services to taxonomists for standard genome sequencing and annotation.</title>
        <authorList>
            <consortium name="The Broad Institute Genomics Platform"/>
            <consortium name="The Broad Institute Genome Sequencing Center for Infectious Disease"/>
            <person name="Wu L."/>
            <person name="Ma J."/>
        </authorList>
    </citation>
    <scope>NUCLEOTIDE SEQUENCE [LARGE SCALE GENOMIC DNA]</scope>
    <source>
        <strain evidence="4">KCTC 42953</strain>
    </source>
</reference>
<dbReference type="SUPFAM" id="SSF55298">
    <property type="entry name" value="YjgF-like"/>
    <property type="match status" value="1"/>
</dbReference>
<keyword evidence="4" id="KW-1185">Reference proteome</keyword>
<dbReference type="InterPro" id="IPR011059">
    <property type="entry name" value="Metal-dep_hydrolase_composite"/>
</dbReference>
<evidence type="ECO:0000259" key="2">
    <source>
        <dbReference type="Pfam" id="PF01979"/>
    </source>
</evidence>
<dbReference type="Proteomes" id="UP001595533">
    <property type="component" value="Unassembled WGS sequence"/>
</dbReference>
<dbReference type="InterPro" id="IPR051781">
    <property type="entry name" value="Metallo-dep_Hydrolase"/>
</dbReference>
<feature type="signal peptide" evidence="1">
    <location>
        <begin position="1"/>
        <end position="16"/>
    </location>
</feature>
<dbReference type="Gene3D" id="3.30.110.90">
    <property type="entry name" value="Amidohydrolase"/>
    <property type="match status" value="1"/>
</dbReference>
<dbReference type="Gene3D" id="3.30.1330.40">
    <property type="entry name" value="RutC-like"/>
    <property type="match status" value="1"/>
</dbReference>
<dbReference type="Gene3D" id="2.30.40.10">
    <property type="entry name" value="Urease, subunit C, domain 1"/>
    <property type="match status" value="1"/>
</dbReference>
<dbReference type="InterPro" id="IPR006175">
    <property type="entry name" value="YjgF/YER057c/UK114"/>
</dbReference>
<dbReference type="Gene3D" id="3.40.50.10910">
    <property type="entry name" value="Amidohydrolase"/>
    <property type="match status" value="1"/>
</dbReference>
<dbReference type="EMBL" id="JBHRTS010000005">
    <property type="protein sequence ID" value="MFC3194832.1"/>
    <property type="molecule type" value="Genomic_DNA"/>
</dbReference>
<proteinExistence type="predicted"/>
<dbReference type="SUPFAM" id="SSF51556">
    <property type="entry name" value="Metallo-dependent hydrolases"/>
    <property type="match status" value="1"/>
</dbReference>
<protein>
    <submittedName>
        <fullName evidence="3">Amidohydrolase family protein</fullName>
    </submittedName>
</protein>
<feature type="domain" description="Amidohydrolase-related" evidence="2">
    <location>
        <begin position="73"/>
        <end position="420"/>
    </location>
</feature>
<dbReference type="RefSeq" id="WP_077410875.1">
    <property type="nucleotide sequence ID" value="NZ_JBHRTS010000005.1"/>
</dbReference>
<name>A0ABV7JHF8_9GAMM</name>
<dbReference type="PANTHER" id="PTHR43135">
    <property type="entry name" value="ALPHA-D-RIBOSE 1-METHYLPHOSPHONATE 5-TRIPHOSPHATE DIPHOSPHATASE"/>
    <property type="match status" value="1"/>
</dbReference>
<evidence type="ECO:0000313" key="3">
    <source>
        <dbReference type="EMBL" id="MFC3194832.1"/>
    </source>
</evidence>
<dbReference type="Pfam" id="PF01979">
    <property type="entry name" value="Amidohydro_1"/>
    <property type="match status" value="1"/>
</dbReference>
<dbReference type="Gene3D" id="1.20.58.520">
    <property type="entry name" value="Amidohydrolase"/>
    <property type="match status" value="1"/>
</dbReference>
<keyword evidence="1" id="KW-0732">Signal</keyword>
<dbReference type="Pfam" id="PF01042">
    <property type="entry name" value="Ribonuc_L-PSP"/>
    <property type="match status" value="1"/>
</dbReference>
<dbReference type="SUPFAM" id="SSF51338">
    <property type="entry name" value="Composite domain of metallo-dependent hydrolases"/>
    <property type="match status" value="1"/>
</dbReference>
<evidence type="ECO:0000256" key="1">
    <source>
        <dbReference type="SAM" id="SignalP"/>
    </source>
</evidence>
<dbReference type="InterPro" id="IPR035959">
    <property type="entry name" value="RutC-like_sf"/>
</dbReference>
<sequence length="538" mass="59066">MIKALVLMLMVTAVHAGDLVLEHVSVVDVGNLTVNHEQTVWISGQQIKAIYPDHKARKSIPNDITRLDFSGKFVTPGLIDAHVHHATDPEHHDNRSRTMQFYQHYVRHGITAVRDMGGDARLLMGYKREALLDNIQAPDIYYSAIIAGPEFFTDPRTVASSKGHQSGTVPWIRAITHDSDWTQIIQQAQGIGATGIKIYRELPGDILEPLVNEAHKQGIQVWSHTYIYPATPLDAINAGVQVVSHADGLVGTSKRDVTAWFEQGGRDFQEILANADHHQVMTQMLDQDVILDATLVIFEQLGQQSELTQIRYELAKAMTKAAHQKGIKITTGTDFPVQDLADEPMLYRELKLLVEDVGMQPIEAIQAATWHAALALGIGDTHGQITVGRQANLAVFDQDPTANISHLSSLSHVLKNGQMVYRGMPPGLPFSAARKSGGQLWLSGQLGNVPGTKTLVAGGIKAEMQQTMINIGHVLQEQQLDFDDLLQCTLMLADMNEWGQANEVYRTFFGQTLPARSAFAAAGLALGARVELTCVAQL</sequence>
<organism evidence="3 4">
    <name type="scientific">Marinicella sediminis</name>
    <dbReference type="NCBI Taxonomy" id="1792834"/>
    <lineage>
        <taxon>Bacteria</taxon>
        <taxon>Pseudomonadati</taxon>
        <taxon>Pseudomonadota</taxon>
        <taxon>Gammaproteobacteria</taxon>
        <taxon>Lysobacterales</taxon>
        <taxon>Marinicellaceae</taxon>
        <taxon>Marinicella</taxon>
    </lineage>
</organism>
<comment type="caution">
    <text evidence="3">The sequence shown here is derived from an EMBL/GenBank/DDBJ whole genome shotgun (WGS) entry which is preliminary data.</text>
</comment>
<evidence type="ECO:0000313" key="4">
    <source>
        <dbReference type="Proteomes" id="UP001595533"/>
    </source>
</evidence>
<dbReference type="CDD" id="cd00448">
    <property type="entry name" value="YjgF_YER057c_UK114_family"/>
    <property type="match status" value="1"/>
</dbReference>
<dbReference type="InterPro" id="IPR006680">
    <property type="entry name" value="Amidohydro-rel"/>
</dbReference>
<dbReference type="InterPro" id="IPR032466">
    <property type="entry name" value="Metal_Hydrolase"/>
</dbReference>
<accession>A0ABV7JHF8</accession>